<evidence type="ECO:0000256" key="11">
    <source>
        <dbReference type="SAM" id="MobiDB-lite"/>
    </source>
</evidence>
<dbReference type="InterPro" id="IPR050351">
    <property type="entry name" value="BphY/WalK/GraS-like"/>
</dbReference>
<evidence type="ECO:0000256" key="6">
    <source>
        <dbReference type="ARBA" id="ARBA00022679"/>
    </source>
</evidence>
<dbReference type="Gene3D" id="3.30.450.20">
    <property type="entry name" value="PAS domain"/>
    <property type="match status" value="1"/>
</dbReference>
<dbReference type="GO" id="GO:0000155">
    <property type="term" value="F:phosphorelay sensor kinase activity"/>
    <property type="evidence" value="ECO:0007669"/>
    <property type="project" value="InterPro"/>
</dbReference>
<evidence type="ECO:0000256" key="9">
    <source>
        <dbReference type="ARBA" id="ARBA00022989"/>
    </source>
</evidence>
<evidence type="ECO:0000256" key="10">
    <source>
        <dbReference type="ARBA" id="ARBA00023136"/>
    </source>
</evidence>
<dbReference type="AlphaFoldDB" id="A0A7X6DP92"/>
<dbReference type="Gene3D" id="6.10.340.10">
    <property type="match status" value="1"/>
</dbReference>
<feature type="domain" description="Histidine kinase" evidence="13">
    <location>
        <begin position="414"/>
        <end position="628"/>
    </location>
</feature>
<dbReference type="PANTHER" id="PTHR42878:SF15">
    <property type="entry name" value="BACTERIOPHYTOCHROME"/>
    <property type="match status" value="1"/>
</dbReference>
<dbReference type="GO" id="GO:0000156">
    <property type="term" value="F:phosphorelay response regulator activity"/>
    <property type="evidence" value="ECO:0007669"/>
    <property type="project" value="TreeGrafter"/>
</dbReference>
<dbReference type="Gene3D" id="3.30.565.10">
    <property type="entry name" value="Histidine kinase-like ATPase, C-terminal domain"/>
    <property type="match status" value="1"/>
</dbReference>
<dbReference type="Pfam" id="PF00512">
    <property type="entry name" value="HisKA"/>
    <property type="match status" value="1"/>
</dbReference>
<evidence type="ECO:0000313" key="16">
    <source>
        <dbReference type="Proteomes" id="UP000534783"/>
    </source>
</evidence>
<evidence type="ECO:0000256" key="4">
    <source>
        <dbReference type="ARBA" id="ARBA00022475"/>
    </source>
</evidence>
<dbReference type="Gene3D" id="1.10.287.130">
    <property type="match status" value="1"/>
</dbReference>
<evidence type="ECO:0000256" key="8">
    <source>
        <dbReference type="ARBA" id="ARBA00022777"/>
    </source>
</evidence>
<dbReference type="GO" id="GO:0030295">
    <property type="term" value="F:protein kinase activator activity"/>
    <property type="evidence" value="ECO:0007669"/>
    <property type="project" value="TreeGrafter"/>
</dbReference>
<dbReference type="GO" id="GO:0005886">
    <property type="term" value="C:plasma membrane"/>
    <property type="evidence" value="ECO:0007669"/>
    <property type="project" value="UniProtKB-SubCell"/>
</dbReference>
<dbReference type="InterPro" id="IPR003661">
    <property type="entry name" value="HisK_dim/P_dom"/>
</dbReference>
<feature type="transmembrane region" description="Helical" evidence="12">
    <location>
        <begin position="28"/>
        <end position="51"/>
    </location>
</feature>
<evidence type="ECO:0000313" key="15">
    <source>
        <dbReference type="EMBL" id="NKE70729.1"/>
    </source>
</evidence>
<dbReference type="RefSeq" id="WP_168058965.1">
    <property type="nucleotide sequence ID" value="NZ_VTOW01000001.1"/>
</dbReference>
<dbReference type="Pfam" id="PF00672">
    <property type="entry name" value="HAMP"/>
    <property type="match status" value="1"/>
</dbReference>
<dbReference type="SMART" id="SM00388">
    <property type="entry name" value="HisKA"/>
    <property type="match status" value="1"/>
</dbReference>
<dbReference type="SMART" id="SM00387">
    <property type="entry name" value="HATPase_c"/>
    <property type="match status" value="1"/>
</dbReference>
<evidence type="ECO:0000256" key="12">
    <source>
        <dbReference type="SAM" id="Phobius"/>
    </source>
</evidence>
<evidence type="ECO:0000256" key="5">
    <source>
        <dbReference type="ARBA" id="ARBA00022553"/>
    </source>
</evidence>
<dbReference type="PROSITE" id="PS50109">
    <property type="entry name" value="HIS_KIN"/>
    <property type="match status" value="1"/>
</dbReference>
<evidence type="ECO:0000256" key="3">
    <source>
        <dbReference type="ARBA" id="ARBA00012438"/>
    </source>
</evidence>
<evidence type="ECO:0000259" key="13">
    <source>
        <dbReference type="PROSITE" id="PS50109"/>
    </source>
</evidence>
<protein>
    <recommendedName>
        <fullName evidence="3">histidine kinase</fullName>
        <ecNumber evidence="3">2.7.13.3</ecNumber>
    </recommendedName>
</protein>
<keyword evidence="4" id="KW-1003">Cell membrane</keyword>
<evidence type="ECO:0000259" key="14">
    <source>
        <dbReference type="PROSITE" id="PS50885"/>
    </source>
</evidence>
<comment type="caution">
    <text evidence="15">The sequence shown here is derived from an EMBL/GenBank/DDBJ whole genome shotgun (WGS) entry which is preliminary data.</text>
</comment>
<proteinExistence type="predicted"/>
<dbReference type="CDD" id="cd18774">
    <property type="entry name" value="PDC2_HK_sensor"/>
    <property type="match status" value="1"/>
</dbReference>
<dbReference type="GO" id="GO:0007234">
    <property type="term" value="P:osmosensory signaling via phosphorelay pathway"/>
    <property type="evidence" value="ECO:0007669"/>
    <property type="project" value="TreeGrafter"/>
</dbReference>
<dbReference type="InterPro" id="IPR036890">
    <property type="entry name" value="HATPase_C_sf"/>
</dbReference>
<dbReference type="PROSITE" id="PS50885">
    <property type="entry name" value="HAMP"/>
    <property type="match status" value="1"/>
</dbReference>
<feature type="domain" description="HAMP" evidence="14">
    <location>
        <begin position="333"/>
        <end position="388"/>
    </location>
</feature>
<dbReference type="PANTHER" id="PTHR42878">
    <property type="entry name" value="TWO-COMPONENT HISTIDINE KINASE"/>
    <property type="match status" value="1"/>
</dbReference>
<dbReference type="FunFam" id="3.30.565.10:FF:000006">
    <property type="entry name" value="Sensor histidine kinase WalK"/>
    <property type="match status" value="1"/>
</dbReference>
<name>A0A7X6DP92_9BACT</name>
<keyword evidence="7 12" id="KW-0812">Transmembrane</keyword>
<dbReference type="SUPFAM" id="SSF103190">
    <property type="entry name" value="Sensory domain-like"/>
    <property type="match status" value="1"/>
</dbReference>
<reference evidence="15 16" key="1">
    <citation type="journal article" date="2020" name="Nature">
        <title>Bacterial chemolithoautotrophy via manganese oxidation.</title>
        <authorList>
            <person name="Yu H."/>
            <person name="Leadbetter J.R."/>
        </authorList>
    </citation>
    <scope>NUCLEOTIDE SEQUENCE [LARGE SCALE GENOMIC DNA]</scope>
    <source>
        <strain evidence="15 16">Mn-1</strain>
    </source>
</reference>
<dbReference type="SUPFAM" id="SSF47384">
    <property type="entry name" value="Homodimeric domain of signal transducing histidine kinase"/>
    <property type="match status" value="1"/>
</dbReference>
<keyword evidence="5" id="KW-0597">Phosphoprotein</keyword>
<dbReference type="CDD" id="cd12914">
    <property type="entry name" value="PDC1_DGC_like"/>
    <property type="match status" value="1"/>
</dbReference>
<feature type="transmembrane region" description="Helical" evidence="12">
    <location>
        <begin position="314"/>
        <end position="336"/>
    </location>
</feature>
<dbReference type="EC" id="2.7.13.3" evidence="3"/>
<feature type="region of interest" description="Disordered" evidence="11">
    <location>
        <begin position="1"/>
        <end position="24"/>
    </location>
</feature>
<dbReference type="Pfam" id="PF02743">
    <property type="entry name" value="dCache_1"/>
    <property type="match status" value="1"/>
</dbReference>
<keyword evidence="9 12" id="KW-1133">Transmembrane helix</keyword>
<dbReference type="InterPro" id="IPR005467">
    <property type="entry name" value="His_kinase_dom"/>
</dbReference>
<dbReference type="InterPro" id="IPR033479">
    <property type="entry name" value="dCache_1"/>
</dbReference>
<dbReference type="Pfam" id="PF02518">
    <property type="entry name" value="HATPase_c"/>
    <property type="match status" value="1"/>
</dbReference>
<sequence>MKNNGLGREKEGSEPTPPRKATEPADGFGLQAILFVCLSVMAAFPVLMFGLTQSRQWKVVQLQQADREGMSVAQALAREIGQTIVMQLRGVEVLAGQVEVKETMEKERLQALVSTQRSRFGGLSFMYVADAEGRSIVADPPFTDGRANAGVDYSDRDYYKDLLRTGKTVISQVQLGRRSGVPNIQIATPIWGPEQMLAGFAEGSVDLTEIQSLTEQIASSDADLRLAVLDKEGRVIAHPNPALRREMRPLGHLPLYQPAIRSLGEIRVERDEEGVPVRAAAVPISAQGLDWTVVVSRPQAVIEQHAAVAQRQTLITVTGAFSAALLLAGFLASWLARPIRRLARLTIAVGKGDFGMPSPEPDFWSPREVKALHAAVGEMVGQLRAYTEELENRVKARTTALKETNRELEAFVYTVSHDLKAPVVSLHGMASLLMEECGERLDENGRHYLKRILSNAGFMEELIGDLLELSRVGRREKRPEHLESEPLVRAVLEQCDMMIRKRGVEVAVLTPLPAVVFDPTHLKQIFLNLIGNGIKFIGSPAAPRLEIGGREAGGWVEFYVKDNGIGIDPEYHERIFGIFQRLKEVEVEGCGVGLAIVKKILEMSGGKIWLESRKGEGATFFFRIPKESVNDHVS</sequence>
<comment type="catalytic activity">
    <reaction evidence="1">
        <text>ATP + protein L-histidine = ADP + protein N-phospho-L-histidine.</text>
        <dbReference type="EC" id="2.7.13.3"/>
    </reaction>
</comment>
<dbReference type="InterPro" id="IPR003660">
    <property type="entry name" value="HAMP_dom"/>
</dbReference>
<keyword evidence="8" id="KW-0418">Kinase</keyword>
<evidence type="ECO:0000256" key="7">
    <source>
        <dbReference type="ARBA" id="ARBA00022692"/>
    </source>
</evidence>
<evidence type="ECO:0000256" key="2">
    <source>
        <dbReference type="ARBA" id="ARBA00004651"/>
    </source>
</evidence>
<dbReference type="SMART" id="SM00304">
    <property type="entry name" value="HAMP"/>
    <property type="match status" value="1"/>
</dbReference>
<dbReference type="CDD" id="cd00082">
    <property type="entry name" value="HisKA"/>
    <property type="match status" value="1"/>
</dbReference>
<dbReference type="InterPro" id="IPR004358">
    <property type="entry name" value="Sig_transdc_His_kin-like_C"/>
</dbReference>
<dbReference type="PRINTS" id="PR00344">
    <property type="entry name" value="BCTRLSENSOR"/>
</dbReference>
<dbReference type="InterPro" id="IPR029151">
    <property type="entry name" value="Sensor-like_sf"/>
</dbReference>
<dbReference type="SUPFAM" id="SSF55874">
    <property type="entry name" value="ATPase domain of HSP90 chaperone/DNA topoisomerase II/histidine kinase"/>
    <property type="match status" value="1"/>
</dbReference>
<keyword evidence="16" id="KW-1185">Reference proteome</keyword>
<dbReference type="InterPro" id="IPR003594">
    <property type="entry name" value="HATPase_dom"/>
</dbReference>
<keyword evidence="6" id="KW-0808">Transferase</keyword>
<evidence type="ECO:0000256" key="1">
    <source>
        <dbReference type="ARBA" id="ARBA00000085"/>
    </source>
</evidence>
<dbReference type="EMBL" id="VTOW01000001">
    <property type="protein sequence ID" value="NKE70729.1"/>
    <property type="molecule type" value="Genomic_DNA"/>
</dbReference>
<dbReference type="Proteomes" id="UP000534783">
    <property type="component" value="Unassembled WGS sequence"/>
</dbReference>
<gene>
    <name evidence="15" type="ORF">MNODULE_08260</name>
</gene>
<keyword evidence="10 12" id="KW-0472">Membrane</keyword>
<organism evidence="15 16">
    <name type="scientific">Candidatus Manganitrophus noduliformans</name>
    <dbReference type="NCBI Taxonomy" id="2606439"/>
    <lineage>
        <taxon>Bacteria</taxon>
        <taxon>Pseudomonadati</taxon>
        <taxon>Nitrospirota</taxon>
        <taxon>Nitrospiria</taxon>
        <taxon>Candidatus Troglogloeales</taxon>
        <taxon>Candidatus Manganitrophaceae</taxon>
        <taxon>Candidatus Manganitrophus</taxon>
    </lineage>
</organism>
<dbReference type="InterPro" id="IPR036097">
    <property type="entry name" value="HisK_dim/P_sf"/>
</dbReference>
<comment type="subcellular location">
    <subcellularLocation>
        <location evidence="2">Cell membrane</location>
        <topology evidence="2">Multi-pass membrane protein</topology>
    </subcellularLocation>
</comment>
<accession>A0A7X6DP92</accession>